<proteinExistence type="predicted"/>
<dbReference type="GO" id="GO:0008168">
    <property type="term" value="F:methyltransferase activity"/>
    <property type="evidence" value="ECO:0007669"/>
    <property type="project" value="UniProtKB-KW"/>
</dbReference>
<dbReference type="SUPFAM" id="SSF53335">
    <property type="entry name" value="S-adenosyl-L-methionine-dependent methyltransferases"/>
    <property type="match status" value="1"/>
</dbReference>
<sequence length="283" mass="30567">MRRLPENLLCCPVCAAPLELLDGAGALVCGVGHRFDAAKQGYFNLLTGRGTEFQSDTAVMVQARTDFLGAGHYDHLRTVVADLAQRHVAEPRAILDAGAGTGYYLAELERRHPAAAVLALDISKFALRRAAGALRDGVCMVWDVWRRLPVRDAGVDVVLNVFAPRNPEEFHRVLGPDGVLVVVTPLPGHLAEIADDAGLLEVRPDKARGVATSLTGLFDEADSVTVELSLQLSRADIYHVALMGPAGHHLVPVDLWADVAVLPARTVASARFTIQVFRKHQAR</sequence>
<dbReference type="CDD" id="cd02440">
    <property type="entry name" value="AdoMet_MTases"/>
    <property type="match status" value="1"/>
</dbReference>
<dbReference type="PIRSF" id="PIRSF018249">
    <property type="entry name" value="MyrA_prd"/>
    <property type="match status" value="1"/>
</dbReference>
<dbReference type="Gene3D" id="3.40.50.150">
    <property type="entry name" value="Vaccinia Virus protein VP39"/>
    <property type="match status" value="1"/>
</dbReference>
<accession>A0ABW4QC12</accession>
<dbReference type="Pfam" id="PF21302">
    <property type="entry name" value="Zn_ribbon_RlmA"/>
    <property type="match status" value="1"/>
</dbReference>
<feature type="domain" description="Methyltransferase" evidence="1">
    <location>
        <begin position="94"/>
        <end position="178"/>
    </location>
</feature>
<keyword evidence="4" id="KW-1185">Reference proteome</keyword>
<dbReference type="Proteomes" id="UP001597307">
    <property type="component" value="Unassembled WGS sequence"/>
</dbReference>
<keyword evidence="3" id="KW-0808">Transferase</keyword>
<evidence type="ECO:0000313" key="4">
    <source>
        <dbReference type="Proteomes" id="UP001597307"/>
    </source>
</evidence>
<evidence type="ECO:0000259" key="1">
    <source>
        <dbReference type="Pfam" id="PF13649"/>
    </source>
</evidence>
<reference evidence="4" key="1">
    <citation type="journal article" date="2019" name="Int. J. Syst. Evol. Microbiol.">
        <title>The Global Catalogue of Microorganisms (GCM) 10K type strain sequencing project: providing services to taxonomists for standard genome sequencing and annotation.</title>
        <authorList>
            <consortium name="The Broad Institute Genomics Platform"/>
            <consortium name="The Broad Institute Genome Sequencing Center for Infectious Disease"/>
            <person name="Wu L."/>
            <person name="Ma J."/>
        </authorList>
    </citation>
    <scope>NUCLEOTIDE SEQUENCE [LARGE SCALE GENOMIC DNA]</scope>
    <source>
        <strain evidence="4">JCM 11496</strain>
    </source>
</reference>
<dbReference type="RefSeq" id="WP_343881895.1">
    <property type="nucleotide sequence ID" value="NZ_BAAAIJ010000059.1"/>
</dbReference>
<protein>
    <submittedName>
        <fullName evidence="3">RNA methyltransferase</fullName>
    </submittedName>
</protein>
<feature type="domain" description="23S rRNA (guanine(745)-N(1))-methyltransferase N-terminal" evidence="2">
    <location>
        <begin position="10"/>
        <end position="46"/>
    </location>
</feature>
<gene>
    <name evidence="3" type="ORF">ACFSFX_17025</name>
</gene>
<evidence type="ECO:0000313" key="3">
    <source>
        <dbReference type="EMBL" id="MFD1848289.1"/>
    </source>
</evidence>
<keyword evidence="3" id="KW-0489">Methyltransferase</keyword>
<dbReference type="InterPro" id="IPR048647">
    <property type="entry name" value="RlmA_N"/>
</dbReference>
<name>A0ABW4QC12_9MICC</name>
<organism evidence="3 4">
    <name type="scientific">Arthrobacter flavus</name>
    <dbReference type="NCBI Taxonomy" id="95172"/>
    <lineage>
        <taxon>Bacteria</taxon>
        <taxon>Bacillati</taxon>
        <taxon>Actinomycetota</taxon>
        <taxon>Actinomycetes</taxon>
        <taxon>Micrococcales</taxon>
        <taxon>Micrococcaceae</taxon>
        <taxon>Arthrobacter</taxon>
    </lineage>
</organism>
<dbReference type="Pfam" id="PF13649">
    <property type="entry name" value="Methyltransf_25"/>
    <property type="match status" value="1"/>
</dbReference>
<dbReference type="GO" id="GO:0032259">
    <property type="term" value="P:methylation"/>
    <property type="evidence" value="ECO:0007669"/>
    <property type="project" value="UniProtKB-KW"/>
</dbReference>
<dbReference type="InterPro" id="IPR016718">
    <property type="entry name" value="rRNA_m1G-MeTrfase_A_prd"/>
</dbReference>
<evidence type="ECO:0000259" key="2">
    <source>
        <dbReference type="Pfam" id="PF21302"/>
    </source>
</evidence>
<dbReference type="InterPro" id="IPR029063">
    <property type="entry name" value="SAM-dependent_MTases_sf"/>
</dbReference>
<dbReference type="InterPro" id="IPR041698">
    <property type="entry name" value="Methyltransf_25"/>
</dbReference>
<dbReference type="EMBL" id="JBHUGA010000067">
    <property type="protein sequence ID" value="MFD1848289.1"/>
    <property type="molecule type" value="Genomic_DNA"/>
</dbReference>
<comment type="caution">
    <text evidence="3">The sequence shown here is derived from an EMBL/GenBank/DDBJ whole genome shotgun (WGS) entry which is preliminary data.</text>
</comment>